<proteinExistence type="predicted"/>
<protein>
    <submittedName>
        <fullName evidence="1">Uncharacterized protein</fullName>
    </submittedName>
</protein>
<reference evidence="1" key="1">
    <citation type="journal article" date="2015" name="Nature">
        <title>Complex archaea that bridge the gap between prokaryotes and eukaryotes.</title>
        <authorList>
            <person name="Spang A."/>
            <person name="Saw J.H."/>
            <person name="Jorgensen S.L."/>
            <person name="Zaremba-Niedzwiedzka K."/>
            <person name="Martijn J."/>
            <person name="Lind A.E."/>
            <person name="van Eijk R."/>
            <person name="Schleper C."/>
            <person name="Guy L."/>
            <person name="Ettema T.J."/>
        </authorList>
    </citation>
    <scope>NUCLEOTIDE SEQUENCE</scope>
</reference>
<organism evidence="1">
    <name type="scientific">marine sediment metagenome</name>
    <dbReference type="NCBI Taxonomy" id="412755"/>
    <lineage>
        <taxon>unclassified sequences</taxon>
        <taxon>metagenomes</taxon>
        <taxon>ecological metagenomes</taxon>
    </lineage>
</organism>
<evidence type="ECO:0000313" key="1">
    <source>
        <dbReference type="EMBL" id="KKN40275.1"/>
    </source>
</evidence>
<name>A0A0F9Q8J8_9ZZZZ</name>
<dbReference type="EMBL" id="LAZR01001713">
    <property type="protein sequence ID" value="KKN40275.1"/>
    <property type="molecule type" value="Genomic_DNA"/>
</dbReference>
<sequence length="51" mass="6062">MELCGWCDEEIDPDDWIDDGERECTYHSQQFCSARCQVEHNTYCEEVAQED</sequence>
<comment type="caution">
    <text evidence="1">The sequence shown here is derived from an EMBL/GenBank/DDBJ whole genome shotgun (WGS) entry which is preliminary data.</text>
</comment>
<gene>
    <name evidence="1" type="ORF">LCGC14_0734850</name>
</gene>
<accession>A0A0F9Q8J8</accession>
<dbReference type="AlphaFoldDB" id="A0A0F9Q8J8"/>